<dbReference type="EMBL" id="CP046401">
    <property type="protein sequence ID" value="QGY47404.1"/>
    <property type="molecule type" value="Genomic_DNA"/>
</dbReference>
<accession>A0A6I6KB24</accession>
<proteinExistence type="predicted"/>
<dbReference type="InterPro" id="IPR049492">
    <property type="entry name" value="BD-FAE-like_dom"/>
</dbReference>
<reference evidence="4 5" key="1">
    <citation type="submission" date="2019-11" db="EMBL/GenBank/DDBJ databases">
        <authorList>
            <person name="Zheng R.K."/>
            <person name="Sun C.M."/>
        </authorList>
    </citation>
    <scope>NUCLEOTIDE SEQUENCE [LARGE SCALE GENOMIC DNA]</scope>
    <source>
        <strain evidence="4 5">WC007</strain>
    </source>
</reference>
<dbReference type="KEGG" id="mcos:GM418_28180"/>
<keyword evidence="1 4" id="KW-0378">Hydrolase</keyword>
<sequence>MNLKPVFLSFLIIMIGSAVINAQKTYQVVVDETKNGSIEIVPKIPSDGKLPEGTILKIRATPDEGYVLDAGYYSVKGMWGAMYHETMASPFEVLINQDKHVGASFIKASEVNHINVTQNVVYAKPGVKTLKYDVYSPKEAKNLPCIVIIHGGGWASNNEDIMRGMARELTKGGQYVVFSIDYRWQGKLDGDEEGNIMADIIEDVFGAIAHIMEHAKEYGGDPTRIAVTGDSAGGHLSAVAGTMPNKIGDGGFGKTPGVFEFMPSYLPENKTPEQVRNEMMKAIQAAAPSYGVFGGNLLNHYSGDPKADETWKEGIAPLSNIPNASEREIPHYLSRGTKDMLIKDEAVKVYVDALVQAGQRVQYVQAGGAGHAFFDWKPDERTKDTFKKYGVYYCAEMKAFFNSVFYPED</sequence>
<name>A0A6I6KB24_9BACT</name>
<dbReference type="AlphaFoldDB" id="A0A6I6KB24"/>
<dbReference type="PANTHER" id="PTHR48081">
    <property type="entry name" value="AB HYDROLASE SUPERFAMILY PROTEIN C4A8.06C"/>
    <property type="match status" value="1"/>
</dbReference>
<evidence type="ECO:0000256" key="1">
    <source>
        <dbReference type="ARBA" id="ARBA00022801"/>
    </source>
</evidence>
<evidence type="ECO:0000313" key="5">
    <source>
        <dbReference type="Proteomes" id="UP000428260"/>
    </source>
</evidence>
<dbReference type="GO" id="GO:0016787">
    <property type="term" value="F:hydrolase activity"/>
    <property type="evidence" value="ECO:0007669"/>
    <property type="project" value="UniProtKB-KW"/>
</dbReference>
<feature type="chain" id="PRO_5026165731" evidence="2">
    <location>
        <begin position="23"/>
        <end position="409"/>
    </location>
</feature>
<keyword evidence="5" id="KW-1185">Reference proteome</keyword>
<evidence type="ECO:0000259" key="3">
    <source>
        <dbReference type="Pfam" id="PF20434"/>
    </source>
</evidence>
<evidence type="ECO:0000313" key="4">
    <source>
        <dbReference type="EMBL" id="QGY47404.1"/>
    </source>
</evidence>
<dbReference type="Pfam" id="PF20434">
    <property type="entry name" value="BD-FAE"/>
    <property type="match status" value="1"/>
</dbReference>
<dbReference type="InterPro" id="IPR050300">
    <property type="entry name" value="GDXG_lipolytic_enzyme"/>
</dbReference>
<feature type="signal peptide" evidence="2">
    <location>
        <begin position="1"/>
        <end position="22"/>
    </location>
</feature>
<protein>
    <submittedName>
        <fullName evidence="4">Alpha/beta hydrolase fold domain-containing protein</fullName>
    </submittedName>
</protein>
<dbReference type="Gene3D" id="3.40.50.1820">
    <property type="entry name" value="alpha/beta hydrolase"/>
    <property type="match status" value="1"/>
</dbReference>
<dbReference type="InterPro" id="IPR029058">
    <property type="entry name" value="AB_hydrolase_fold"/>
</dbReference>
<organism evidence="4 5">
    <name type="scientific">Maribellus comscasis</name>
    <dbReference type="NCBI Taxonomy" id="2681766"/>
    <lineage>
        <taxon>Bacteria</taxon>
        <taxon>Pseudomonadati</taxon>
        <taxon>Bacteroidota</taxon>
        <taxon>Bacteroidia</taxon>
        <taxon>Marinilabiliales</taxon>
        <taxon>Prolixibacteraceae</taxon>
        <taxon>Maribellus</taxon>
    </lineage>
</organism>
<dbReference type="Proteomes" id="UP000428260">
    <property type="component" value="Chromosome"/>
</dbReference>
<dbReference type="SUPFAM" id="SSF53474">
    <property type="entry name" value="alpha/beta-Hydrolases"/>
    <property type="match status" value="1"/>
</dbReference>
<gene>
    <name evidence="4" type="ORF">GM418_28180</name>
</gene>
<dbReference type="RefSeq" id="WP_158871245.1">
    <property type="nucleotide sequence ID" value="NZ_CP046401.1"/>
</dbReference>
<keyword evidence="2" id="KW-0732">Signal</keyword>
<evidence type="ECO:0000256" key="2">
    <source>
        <dbReference type="SAM" id="SignalP"/>
    </source>
</evidence>
<feature type="domain" description="BD-FAE-like" evidence="3">
    <location>
        <begin position="133"/>
        <end position="246"/>
    </location>
</feature>